<dbReference type="SUPFAM" id="SSF51197">
    <property type="entry name" value="Clavaminate synthase-like"/>
    <property type="match status" value="1"/>
</dbReference>
<keyword evidence="3" id="KW-1185">Reference proteome</keyword>
<feature type="domain" description="JmjC" evidence="1">
    <location>
        <begin position="350"/>
        <end position="497"/>
    </location>
</feature>
<name>A0AB34J842_PRYPA</name>
<gene>
    <name evidence="2" type="ORF">AB1Y20_004076</name>
</gene>
<dbReference type="PROSITE" id="PS51184">
    <property type="entry name" value="JMJC"/>
    <property type="match status" value="1"/>
</dbReference>
<sequence length="497" mass="54275">MDPFDVFDAAPAIAPQAAADDLARVPPTRPRLLQPRASTHPHFTASLGVWPATPPRHSAAASRERFHALMPRRVDACVRGLRGSASSYAASCARALRDASTALAAGDENGAAASSRVAAEFCSLQLDESNWDSPWWQESYLLALAFLLSGLLVADATHDGGEGCEAVGRTAVQLFNLAVTMSTSSEGAEGGGEARWQWLGELLHAAEAAVAAAHPLCAPPRPVWRMPTELCAARRPDLKGRRVLEVDHSDLSCAAFYTDFLQRGVPVLIRGYLHAEEWAALDYFQDLERLYSDHGARLVPVNLGSPLVGYKGMVHWPLGKLIERSLLPSIETEATPPHGAADEEGACEVAYMSQHHLLHQVPSLQQLLALPQYTVGRELSPANLWLGSRGTVTSLHSDPSDNLLCQERTVAGFKYFRLYALDQTPKLYATTLRSKSKNTFGTSPVRVEAPSEEYPDFLSAEYEEGLLEPGDMLFIPKSHWHYVRALSTSCSINVWFD</sequence>
<dbReference type="PANTHER" id="PTHR12461:SF105">
    <property type="entry name" value="HYPOXIA-INDUCIBLE FACTOR 1-ALPHA INHIBITOR"/>
    <property type="match status" value="1"/>
</dbReference>
<evidence type="ECO:0000259" key="1">
    <source>
        <dbReference type="PROSITE" id="PS51184"/>
    </source>
</evidence>
<dbReference type="InterPro" id="IPR003347">
    <property type="entry name" value="JmjC_dom"/>
</dbReference>
<organism evidence="2 3">
    <name type="scientific">Prymnesium parvum</name>
    <name type="common">Toxic golden alga</name>
    <dbReference type="NCBI Taxonomy" id="97485"/>
    <lineage>
        <taxon>Eukaryota</taxon>
        <taxon>Haptista</taxon>
        <taxon>Haptophyta</taxon>
        <taxon>Prymnesiophyceae</taxon>
        <taxon>Prymnesiales</taxon>
        <taxon>Prymnesiaceae</taxon>
        <taxon>Prymnesium</taxon>
    </lineage>
</organism>
<dbReference type="SMART" id="SM00558">
    <property type="entry name" value="JmjC"/>
    <property type="match status" value="1"/>
</dbReference>
<dbReference type="Pfam" id="PF13621">
    <property type="entry name" value="Cupin_8"/>
    <property type="match status" value="1"/>
</dbReference>
<evidence type="ECO:0000313" key="2">
    <source>
        <dbReference type="EMBL" id="KAL1515005.1"/>
    </source>
</evidence>
<dbReference type="Proteomes" id="UP001515480">
    <property type="component" value="Unassembled WGS sequence"/>
</dbReference>
<dbReference type="Gene3D" id="2.60.120.650">
    <property type="entry name" value="Cupin"/>
    <property type="match status" value="1"/>
</dbReference>
<dbReference type="InterPro" id="IPR041667">
    <property type="entry name" value="Cupin_8"/>
</dbReference>
<proteinExistence type="predicted"/>
<reference evidence="2 3" key="1">
    <citation type="journal article" date="2024" name="Science">
        <title>Giant polyketide synthase enzymes in the biosynthesis of giant marine polyether toxins.</title>
        <authorList>
            <person name="Fallon T.R."/>
            <person name="Shende V.V."/>
            <person name="Wierzbicki I.H."/>
            <person name="Pendleton A.L."/>
            <person name="Watervoot N.F."/>
            <person name="Auber R.P."/>
            <person name="Gonzalez D.J."/>
            <person name="Wisecaver J.H."/>
            <person name="Moore B.S."/>
        </authorList>
    </citation>
    <scope>NUCLEOTIDE SEQUENCE [LARGE SCALE GENOMIC DNA]</scope>
    <source>
        <strain evidence="2 3">12B1</strain>
    </source>
</reference>
<dbReference type="PANTHER" id="PTHR12461">
    <property type="entry name" value="HYPOXIA-INDUCIBLE FACTOR 1 ALPHA INHIBITOR-RELATED"/>
    <property type="match status" value="1"/>
</dbReference>
<dbReference type="EMBL" id="JBGBPQ010000012">
    <property type="protein sequence ID" value="KAL1515005.1"/>
    <property type="molecule type" value="Genomic_DNA"/>
</dbReference>
<protein>
    <recommendedName>
        <fullName evidence="1">JmjC domain-containing protein</fullName>
    </recommendedName>
</protein>
<evidence type="ECO:0000313" key="3">
    <source>
        <dbReference type="Proteomes" id="UP001515480"/>
    </source>
</evidence>
<comment type="caution">
    <text evidence="2">The sequence shown here is derived from an EMBL/GenBank/DDBJ whole genome shotgun (WGS) entry which is preliminary data.</text>
</comment>
<accession>A0AB34J842</accession>
<dbReference type="AlphaFoldDB" id="A0AB34J842"/>